<dbReference type="CDD" id="cd18809">
    <property type="entry name" value="SF1_C_RecD"/>
    <property type="match status" value="1"/>
</dbReference>
<dbReference type="Gene3D" id="2.30.30.940">
    <property type="match status" value="1"/>
</dbReference>
<evidence type="ECO:0000313" key="4">
    <source>
        <dbReference type="Proteomes" id="UP000076512"/>
    </source>
</evidence>
<accession>A0A164JJS3</accession>
<feature type="compositionally biased region" description="Pro residues" evidence="1">
    <location>
        <begin position="1391"/>
        <end position="1403"/>
    </location>
</feature>
<evidence type="ECO:0000313" key="3">
    <source>
        <dbReference type="EMBL" id="KZM70470.1"/>
    </source>
</evidence>
<dbReference type="EMBL" id="LWGR01000015">
    <property type="protein sequence ID" value="KZM70470.1"/>
    <property type="molecule type" value="Genomic_DNA"/>
</dbReference>
<dbReference type="OrthoDB" id="4524286at2"/>
<dbReference type="SUPFAM" id="SSF52540">
    <property type="entry name" value="P-loop containing nucleoside triphosphate hydrolases"/>
    <property type="match status" value="2"/>
</dbReference>
<dbReference type="NCBIfam" id="NF041492">
    <property type="entry name" value="MobF"/>
    <property type="match status" value="1"/>
</dbReference>
<feature type="compositionally biased region" description="Basic and acidic residues" evidence="1">
    <location>
        <begin position="1507"/>
        <end position="1523"/>
    </location>
</feature>
<dbReference type="Pfam" id="PF13604">
    <property type="entry name" value="AAA_30"/>
    <property type="match status" value="1"/>
</dbReference>
<dbReference type="STRING" id="455432.AWN90_04120"/>
<feature type="domain" description="TrwC relaxase" evidence="2">
    <location>
        <begin position="10"/>
        <end position="421"/>
    </location>
</feature>
<feature type="region of interest" description="Disordered" evidence="1">
    <location>
        <begin position="1490"/>
        <end position="1582"/>
    </location>
</feature>
<proteinExistence type="predicted"/>
<gene>
    <name evidence="3" type="ORF">AWN90_04120</name>
</gene>
<dbReference type="RefSeq" id="WP_067577800.1">
    <property type="nucleotide sequence ID" value="NZ_KV411303.1"/>
</dbReference>
<reference evidence="3 4" key="1">
    <citation type="submission" date="2016-04" db="EMBL/GenBank/DDBJ databases">
        <authorList>
            <person name="Evans L.H."/>
            <person name="Alamgir A."/>
            <person name="Owens N."/>
            <person name="Weber N.D."/>
            <person name="Virtaneva K."/>
            <person name="Barbian K."/>
            <person name="Babar A."/>
            <person name="Rosenke K."/>
        </authorList>
    </citation>
    <scope>NUCLEOTIDE SEQUENCE [LARGE SCALE GENOMIC DNA]</scope>
    <source>
        <strain evidence="3 4">IFM 0406</strain>
    </source>
</reference>
<keyword evidence="4" id="KW-1185">Reference proteome</keyword>
<dbReference type="InterPro" id="IPR014862">
    <property type="entry name" value="TrwC"/>
</dbReference>
<protein>
    <recommendedName>
        <fullName evidence="2">TrwC relaxase domain-containing protein</fullName>
    </recommendedName>
</protein>
<dbReference type="SUPFAM" id="SSF55464">
    <property type="entry name" value="Origin of replication-binding domain, RBD-like"/>
    <property type="match status" value="1"/>
</dbReference>
<dbReference type="Gene3D" id="3.40.50.300">
    <property type="entry name" value="P-loop containing nucleotide triphosphate hydrolases"/>
    <property type="match status" value="2"/>
</dbReference>
<name>A0A164JJS3_9NOCA</name>
<dbReference type="Pfam" id="PF08751">
    <property type="entry name" value="TrwC"/>
    <property type="match status" value="1"/>
</dbReference>
<feature type="compositionally biased region" description="Basic residues" evidence="1">
    <location>
        <begin position="1531"/>
        <end position="1582"/>
    </location>
</feature>
<feature type="compositionally biased region" description="Low complexity" evidence="1">
    <location>
        <begin position="1381"/>
        <end position="1390"/>
    </location>
</feature>
<evidence type="ECO:0000259" key="2">
    <source>
        <dbReference type="Pfam" id="PF08751"/>
    </source>
</evidence>
<comment type="caution">
    <text evidence="3">The sequence shown here is derived from an EMBL/GenBank/DDBJ whole genome shotgun (WGS) entry which is preliminary data.</text>
</comment>
<dbReference type="Proteomes" id="UP000076512">
    <property type="component" value="Unassembled WGS sequence"/>
</dbReference>
<dbReference type="InterPro" id="IPR027417">
    <property type="entry name" value="P-loop_NTPase"/>
</dbReference>
<sequence length="1582" mass="172895">MTATLHKVLAGTGYQYYLKQVAAGDSTELGASNLADYYTAHGEAPGTWHGSGLAALGITAGEKVTESQMEALFGLGIHPNAEQIEAHIIDREMMRGATPKDAVRAAEKASRLGNRFRIYDSDNEFRTRCGHAFAAHNIAHGLDPHAALSDDIRARLRTEVATDMFVARYRRPPLDERELSGWVARISRPASAAVAGFDITFSPVKSVSALWAIAPKHVADRIHAAHLKAVDDALAWLEQHGTYTRLGRNGVRQVEVEGLVVARFTHRESRCGDPDLHTHALLANKVRTLDRQWRALDGTPIYRLLVTVSEIYNTRLELHLEADIGAQFTERTTGVDPGKRPIREIVGVPWALIEHWSRRDAAITTRLGELTSTFQQLLGREPMPHEMYGLAERATLETRPAKHRLRSYAEQRTDWRTQAQAVLGGRKAFADTVSAILQRSPQPRPRVDAEWIARTAQQVLATVSAERSSWQRHHIRSETERRLRGHVYRDQWAVVAEAVVTEALSPSHAVIRGNPDIAAEPVLRAVPAVFARRSGASVYTSAGTQHYTSVRVFTAEARLAELSLQPGARTIAAETLDAAIRAYNQHPAHRDQQLNASQIAMITTFTRSPLRITTADSPAGTGKTTAMAVLADAWHDSGGTVLGLAPTAAAAAELAAATGDRVETVDQLLTILDNHTPTAEQLAHQDAERVPRLPRWVTQIDAATLVIVDEHVTLSDTKRLQLMRFLTACGATIRCVGDTRQLPAIEAGGTATDPGPDTVTLTHVLRFAAKAEATATLGVRDGDPTALGFYLDHGRIHAGAPGTVLDDTYTGWVADYTAGRDTLMLAATHDMARELNARARADRLARSPHPGGRETRLSDELCASAGDTICTRHNDRRLRLGATDWVRNGYRWRVDAVHDDGSITATHVRSGGDCGATVLLPAAYVRAYVRLGYAATINSVQGITVGTCHVVVTGRESRNQFYVAVTRGRDANHAYVVTALDGSETSFWTEPALLPRTAAEVLLRVLGRDATQKSAHTQLHDALNPFRRLGRAVDIYLDAIGVAAENAVGPETLAAFDTAADALYPGLTDAPAYPVLRQHLATLALSGADPIAELGEAIADRELDTARDAAAVLDWRLDSSRTHSTGTGPLPWLRGLPPQLPLLDEVVAEQLHARGRIITALADQIRTEIAAWTPATAPMWVRPLLGANPFLVADLAIWRAAQHLDDTDLRLTGPARNPVREHEYQQRLDARVTNQLGDLHAAAHTWGPLAKQLDTRIIDDPWWPVLADRLDIAARAGLDIDTLLTTAAGGRPLPDEMPAAALWSRLELDPSALEADAAAHRLRPDWTPHLTDLLGPATADRVLADPAWPRVVAAVDRATGTDWTPHDLLTTAHELLLSAHPDTPQTTPSDPDMPGPAVPPPEHSAPADTTNPGLPEHVQAVAALFRNGEVDAALRVCRDRRREFTTAELDVIARVTRTLYRHSYPVARARLQWAATNIPAHRRLITACTPATDPGLYRPAPDPSPMPDRRAPAARSPRMDRPHPPPPTRTTGHHQRPPRRLPPRQHRHRRPTPAHTAARRRPTQPHAHPRRHRSNPLHPARP</sequence>
<feature type="region of interest" description="Disordered" evidence="1">
    <location>
        <begin position="1379"/>
        <end position="1413"/>
    </location>
</feature>
<organism evidence="3 4">
    <name type="scientific">Nocardia terpenica</name>
    <dbReference type="NCBI Taxonomy" id="455432"/>
    <lineage>
        <taxon>Bacteria</taxon>
        <taxon>Bacillati</taxon>
        <taxon>Actinomycetota</taxon>
        <taxon>Actinomycetes</taxon>
        <taxon>Mycobacteriales</taxon>
        <taxon>Nocardiaceae</taxon>
        <taxon>Nocardia</taxon>
    </lineage>
</organism>
<evidence type="ECO:0000256" key="1">
    <source>
        <dbReference type="SAM" id="MobiDB-lite"/>
    </source>
</evidence>